<dbReference type="HOGENOM" id="CLU_2785173_0_0_10"/>
<evidence type="ECO:0000313" key="1">
    <source>
        <dbReference type="EMBL" id="EEB22579.1"/>
    </source>
</evidence>
<dbReference type="AlphaFoldDB" id="B6W5Y0"/>
<proteinExistence type="predicted"/>
<organism evidence="1 2">
    <name type="scientific">Phocaeicola dorei DSM 17855</name>
    <dbReference type="NCBI Taxonomy" id="483217"/>
    <lineage>
        <taxon>Bacteria</taxon>
        <taxon>Pseudomonadati</taxon>
        <taxon>Bacteroidota</taxon>
        <taxon>Bacteroidia</taxon>
        <taxon>Bacteroidales</taxon>
        <taxon>Bacteroidaceae</taxon>
        <taxon>Phocaeicola</taxon>
    </lineage>
</organism>
<reference evidence="1 2" key="1">
    <citation type="submission" date="2008-10" db="EMBL/GenBank/DDBJ databases">
        <title>Draft genome sequence of Bacteroides dorei (DSM 17855).</title>
        <authorList>
            <person name="Sudarsanam P."/>
            <person name="Ley R."/>
            <person name="Guruge J."/>
            <person name="Turnbaugh P.J."/>
            <person name="Mahowald M."/>
            <person name="Liep D."/>
            <person name="Gordon J."/>
        </authorList>
    </citation>
    <scope>NUCLEOTIDE SEQUENCE [LARGE SCALE GENOMIC DNA]</scope>
    <source>
        <strain evidence="1 2">DSM 17855</strain>
    </source>
</reference>
<gene>
    <name evidence="1" type="ORF">BACDOR_04997</name>
</gene>
<dbReference type="EMBL" id="ABWZ01000099">
    <property type="protein sequence ID" value="EEB22579.1"/>
    <property type="molecule type" value="Genomic_DNA"/>
</dbReference>
<reference evidence="1 2" key="2">
    <citation type="submission" date="2008-10" db="EMBL/GenBank/DDBJ databases">
        <authorList>
            <person name="Fulton L."/>
            <person name="Clifton S."/>
            <person name="Fulton B."/>
            <person name="Xu J."/>
            <person name="Minx P."/>
            <person name="Pepin K.H."/>
            <person name="Johnson M."/>
            <person name="Thiruvilangam P."/>
            <person name="Bhonagiri V."/>
            <person name="Nash W.E."/>
            <person name="Mardis E.R."/>
            <person name="Wilson R.K."/>
        </authorList>
    </citation>
    <scope>NUCLEOTIDE SEQUENCE [LARGE SCALE GENOMIC DNA]</scope>
    <source>
        <strain evidence="1 2">DSM 17855</strain>
    </source>
</reference>
<dbReference type="RefSeq" id="WP_007839252.1">
    <property type="nucleotide sequence ID" value="NZ_DS995545.1"/>
</dbReference>
<accession>B6W5Y0</accession>
<protein>
    <submittedName>
        <fullName evidence="1">Uncharacterized protein</fullName>
    </submittedName>
</protein>
<dbReference type="Proteomes" id="UP000004849">
    <property type="component" value="Unassembled WGS sequence"/>
</dbReference>
<evidence type="ECO:0000313" key="2">
    <source>
        <dbReference type="Proteomes" id="UP000004849"/>
    </source>
</evidence>
<feature type="non-terminal residue" evidence="1">
    <location>
        <position position="1"/>
    </location>
</feature>
<name>B6W5Y0_9BACT</name>
<sequence>RINMNQMNIELSKMQLIHLRNICKKGWGGYSKPSDDLEEMVKNGLLTKSAGPFGDVVYRPTDAGRSYINDFNNEQK</sequence>